<reference evidence="1" key="1">
    <citation type="submission" date="2021-01" db="EMBL/GenBank/DDBJ databases">
        <authorList>
            <person name="Corre E."/>
            <person name="Pelletier E."/>
            <person name="Niang G."/>
            <person name="Scheremetjew M."/>
            <person name="Finn R."/>
            <person name="Kale V."/>
            <person name="Holt S."/>
            <person name="Cochrane G."/>
            <person name="Meng A."/>
            <person name="Brown T."/>
            <person name="Cohen L."/>
        </authorList>
    </citation>
    <scope>NUCLEOTIDE SEQUENCE</scope>
    <source>
        <strain evidence="1">CCAP1064/1</strain>
    </source>
</reference>
<dbReference type="InterPro" id="IPR019734">
    <property type="entry name" value="TPR_rpt"/>
</dbReference>
<dbReference type="EMBL" id="HBEL01008637">
    <property type="protein sequence ID" value="CAD8408009.1"/>
    <property type="molecule type" value="Transcribed_RNA"/>
</dbReference>
<organism evidence="1">
    <name type="scientific">Proboscia inermis</name>
    <dbReference type="NCBI Taxonomy" id="420281"/>
    <lineage>
        <taxon>Eukaryota</taxon>
        <taxon>Sar</taxon>
        <taxon>Stramenopiles</taxon>
        <taxon>Ochrophyta</taxon>
        <taxon>Bacillariophyta</taxon>
        <taxon>Coscinodiscophyceae</taxon>
        <taxon>Rhizosoleniophycidae</taxon>
        <taxon>Rhizosoleniales</taxon>
        <taxon>Rhizosoleniaceae</taxon>
        <taxon>Proboscia</taxon>
    </lineage>
</organism>
<name>A0A7S0GBM3_9STRA</name>
<dbReference type="SMART" id="SM00028">
    <property type="entry name" value="TPR"/>
    <property type="match status" value="2"/>
</dbReference>
<dbReference type="AlphaFoldDB" id="A0A7S0GBM3"/>
<accession>A0A7S0GBM3</accession>
<sequence>MHCTRAINSTIMKIASFPNMKSSSNLKYHSVTDNTDGLCVTRYSSSNEFLVLDGAAALSFCGLAHFNAGNHKLAKRLYKRAIKIMKRLKTPRRELTLGIAIICSYKAEAHIALKEWKAAITLYKEVIYVFYEVLQEKDIRFINALKRLAFAMKQSDLSHKALIDTTSFDDFCGEMGEMANLKFNIQEEISEIQLLEEELEKEGAYL</sequence>
<gene>
    <name evidence="1" type="ORF">PINE0816_LOCUS4129</name>
</gene>
<dbReference type="InterPro" id="IPR011990">
    <property type="entry name" value="TPR-like_helical_dom_sf"/>
</dbReference>
<dbReference type="Gene3D" id="1.25.40.10">
    <property type="entry name" value="Tetratricopeptide repeat domain"/>
    <property type="match status" value="1"/>
</dbReference>
<protein>
    <submittedName>
        <fullName evidence="1">Uncharacterized protein</fullName>
    </submittedName>
</protein>
<dbReference type="SUPFAM" id="SSF48452">
    <property type="entry name" value="TPR-like"/>
    <property type="match status" value="1"/>
</dbReference>
<evidence type="ECO:0000313" key="1">
    <source>
        <dbReference type="EMBL" id="CAD8408009.1"/>
    </source>
</evidence>
<proteinExistence type="predicted"/>